<dbReference type="CDD" id="cd20010">
    <property type="entry name" value="PBP1_AglR-like"/>
    <property type="match status" value="1"/>
</dbReference>
<dbReference type="GO" id="GO:0000976">
    <property type="term" value="F:transcription cis-regulatory region binding"/>
    <property type="evidence" value="ECO:0007669"/>
    <property type="project" value="TreeGrafter"/>
</dbReference>
<dbReference type="Pfam" id="PF00356">
    <property type="entry name" value="LacI"/>
    <property type="match status" value="1"/>
</dbReference>
<dbReference type="AlphaFoldDB" id="A0A1H6Y3Q2"/>
<dbReference type="PANTHER" id="PTHR30146">
    <property type="entry name" value="LACI-RELATED TRANSCRIPTIONAL REPRESSOR"/>
    <property type="match status" value="1"/>
</dbReference>
<dbReference type="Pfam" id="PF13377">
    <property type="entry name" value="Peripla_BP_3"/>
    <property type="match status" value="1"/>
</dbReference>
<evidence type="ECO:0000313" key="6">
    <source>
        <dbReference type="Proteomes" id="UP000199379"/>
    </source>
</evidence>
<evidence type="ECO:0000259" key="4">
    <source>
        <dbReference type="PROSITE" id="PS50932"/>
    </source>
</evidence>
<dbReference type="InterPro" id="IPR010982">
    <property type="entry name" value="Lambda_DNA-bd_dom_sf"/>
</dbReference>
<keyword evidence="3" id="KW-0804">Transcription</keyword>
<proteinExistence type="predicted"/>
<dbReference type="SMART" id="SM00354">
    <property type="entry name" value="HTH_LACI"/>
    <property type="match status" value="1"/>
</dbReference>
<dbReference type="InterPro" id="IPR028082">
    <property type="entry name" value="Peripla_BP_I"/>
</dbReference>
<feature type="domain" description="HTH lacI-type" evidence="4">
    <location>
        <begin position="13"/>
        <end position="67"/>
    </location>
</feature>
<dbReference type="SUPFAM" id="SSF53822">
    <property type="entry name" value="Periplasmic binding protein-like I"/>
    <property type="match status" value="1"/>
</dbReference>
<evidence type="ECO:0000256" key="2">
    <source>
        <dbReference type="ARBA" id="ARBA00023125"/>
    </source>
</evidence>
<dbReference type="SUPFAM" id="SSF47413">
    <property type="entry name" value="lambda repressor-like DNA-binding domains"/>
    <property type="match status" value="1"/>
</dbReference>
<keyword evidence="6" id="KW-1185">Reference proteome</keyword>
<evidence type="ECO:0000256" key="3">
    <source>
        <dbReference type="ARBA" id="ARBA00023163"/>
    </source>
</evidence>
<dbReference type="Proteomes" id="UP000199379">
    <property type="component" value="Unassembled WGS sequence"/>
</dbReference>
<organism evidence="5 6">
    <name type="scientific">Cribrihabitans marinus</name>
    <dbReference type="NCBI Taxonomy" id="1227549"/>
    <lineage>
        <taxon>Bacteria</taxon>
        <taxon>Pseudomonadati</taxon>
        <taxon>Pseudomonadota</taxon>
        <taxon>Alphaproteobacteria</taxon>
        <taxon>Rhodobacterales</taxon>
        <taxon>Paracoccaceae</taxon>
        <taxon>Cribrihabitans</taxon>
    </lineage>
</organism>
<dbReference type="CDD" id="cd01392">
    <property type="entry name" value="HTH_LacI"/>
    <property type="match status" value="1"/>
</dbReference>
<sequence>MLSSEIQTALTPMNLKTLAEKLNLSQTTVSRALNGYPEVSEATRQRVEEAARRFNYHPNSRAKGLATGRARVIGHVIPSSTQHEMVNPIFGDFVAGASEACAQAGYDMIFSRVADGDEAQAYRALISRGSVDGIILQGPRVNETRIPILNEIGIPFIVHGRASGISQPYGWVDVNNKRSFQRATRFLTDLGHRRIALINGLETMDFAHRRRDGYLSALREAGIDPDPALMRSAEMTEIYGHRETRDMLRMDDPPTAILAASMISAIGVRRAIEEAGLVMGRDVSVITHDDDLSYLRNGGDVPIFTATRSSVRRAGGILAEMLIDRIENPAPEPNRLMLEAELVVGRSTGPAKTGH</sequence>
<accession>A0A1H6Y3Q2</accession>
<protein>
    <submittedName>
        <fullName evidence="5">Transcriptional regulator, LacI family</fullName>
    </submittedName>
</protein>
<evidence type="ECO:0000313" key="5">
    <source>
        <dbReference type="EMBL" id="SEJ35928.1"/>
    </source>
</evidence>
<dbReference type="InterPro" id="IPR000843">
    <property type="entry name" value="HTH_LacI"/>
</dbReference>
<dbReference type="EMBL" id="FNYD01000004">
    <property type="protein sequence ID" value="SEJ35928.1"/>
    <property type="molecule type" value="Genomic_DNA"/>
</dbReference>
<evidence type="ECO:0000256" key="1">
    <source>
        <dbReference type="ARBA" id="ARBA00023015"/>
    </source>
</evidence>
<dbReference type="PANTHER" id="PTHR30146:SF109">
    <property type="entry name" value="HTH-TYPE TRANSCRIPTIONAL REGULATOR GALS"/>
    <property type="match status" value="1"/>
</dbReference>
<reference evidence="5 6" key="1">
    <citation type="submission" date="2016-10" db="EMBL/GenBank/DDBJ databases">
        <authorList>
            <person name="de Groot N.N."/>
        </authorList>
    </citation>
    <scope>NUCLEOTIDE SEQUENCE [LARGE SCALE GENOMIC DNA]</scope>
    <source>
        <strain evidence="5 6">DSM 29340</strain>
    </source>
</reference>
<dbReference type="Gene3D" id="1.10.260.40">
    <property type="entry name" value="lambda repressor-like DNA-binding domains"/>
    <property type="match status" value="1"/>
</dbReference>
<dbReference type="GO" id="GO:0003700">
    <property type="term" value="F:DNA-binding transcription factor activity"/>
    <property type="evidence" value="ECO:0007669"/>
    <property type="project" value="TreeGrafter"/>
</dbReference>
<name>A0A1H6Y3Q2_9RHOB</name>
<keyword evidence="1" id="KW-0805">Transcription regulation</keyword>
<dbReference type="Gene3D" id="3.40.50.2300">
    <property type="match status" value="2"/>
</dbReference>
<dbReference type="PROSITE" id="PS50932">
    <property type="entry name" value="HTH_LACI_2"/>
    <property type="match status" value="1"/>
</dbReference>
<dbReference type="STRING" id="1227549.SAMN05444007_104258"/>
<keyword evidence="2" id="KW-0238">DNA-binding</keyword>
<gene>
    <name evidence="5" type="ORF">SAMN05444007_104258</name>
</gene>
<dbReference type="InterPro" id="IPR046335">
    <property type="entry name" value="LacI/GalR-like_sensor"/>
</dbReference>